<dbReference type="InParanoid" id="A0A167QF70"/>
<reference evidence="3" key="1">
    <citation type="submission" date="2015-06" db="EMBL/GenBank/DDBJ databases">
        <title>Expansion of signal transduction pathways in fungi by whole-genome duplication.</title>
        <authorList>
            <consortium name="DOE Joint Genome Institute"/>
            <person name="Corrochano L.M."/>
            <person name="Kuo A."/>
            <person name="Marcet-Houben M."/>
            <person name="Polaino S."/>
            <person name="Salamov A."/>
            <person name="Villalobos J.M."/>
            <person name="Alvarez M.I."/>
            <person name="Avalos J."/>
            <person name="Benito E.P."/>
            <person name="Benoit I."/>
            <person name="Burger G."/>
            <person name="Camino L.P."/>
            <person name="Canovas D."/>
            <person name="Cerda-Olmedo E."/>
            <person name="Cheng J.-F."/>
            <person name="Dominguez A."/>
            <person name="Elias M."/>
            <person name="Eslava A.P."/>
            <person name="Glaser F."/>
            <person name="Grimwood J."/>
            <person name="Gutierrez G."/>
            <person name="Heitman J."/>
            <person name="Henrissat B."/>
            <person name="Iturriaga E.A."/>
            <person name="Lang B.F."/>
            <person name="Lavin J.L."/>
            <person name="Lee S."/>
            <person name="Li W."/>
            <person name="Lindquist E."/>
            <person name="Lopez-Garcia S."/>
            <person name="Luque E.M."/>
            <person name="Marcos A.T."/>
            <person name="Martin J."/>
            <person name="McCluskey K."/>
            <person name="Medina H.R."/>
            <person name="Miralles-Duran A."/>
            <person name="Miyazaki A."/>
            <person name="Munoz-Torres E."/>
            <person name="Oguiza J.A."/>
            <person name="Ohm R."/>
            <person name="Olmedo M."/>
            <person name="Orejas M."/>
            <person name="Ortiz-Castellanos L."/>
            <person name="Pisabarro A.G."/>
            <person name="Rodriguez-Romero J."/>
            <person name="Ruiz-Herrera J."/>
            <person name="Ruiz-Vazquez R."/>
            <person name="Sanz C."/>
            <person name="Schackwitz W."/>
            <person name="Schmutz J."/>
            <person name="Shahriari M."/>
            <person name="Shelest E."/>
            <person name="Silva-Franco F."/>
            <person name="Soanes D."/>
            <person name="Syed K."/>
            <person name="Tagua V.G."/>
            <person name="Talbot N.J."/>
            <person name="Thon M."/>
            <person name="De vries R.P."/>
            <person name="Wiebenga A."/>
            <person name="Yadav J.S."/>
            <person name="Braun E.L."/>
            <person name="Baker S."/>
            <person name="Garre V."/>
            <person name="Horwitz B."/>
            <person name="Torres-Martinez S."/>
            <person name="Idnurm A."/>
            <person name="Herrera-Estrella A."/>
            <person name="Gabaldon T."/>
            <person name="Grigoriev I.V."/>
        </authorList>
    </citation>
    <scope>NUCLEOTIDE SEQUENCE [LARGE SCALE GENOMIC DNA]</scope>
    <source>
        <strain evidence="3">NRRL 1555(-)</strain>
    </source>
</reference>
<feature type="region of interest" description="Disordered" evidence="1">
    <location>
        <begin position="30"/>
        <end position="55"/>
    </location>
</feature>
<gene>
    <name evidence="2" type="ORF">PHYBLDRAFT_139640</name>
</gene>
<name>A0A167QF70_PHYB8</name>
<dbReference type="AlphaFoldDB" id="A0A167QF70"/>
<feature type="compositionally biased region" description="Basic and acidic residues" evidence="1">
    <location>
        <begin position="37"/>
        <end position="48"/>
    </location>
</feature>
<evidence type="ECO:0000313" key="3">
    <source>
        <dbReference type="Proteomes" id="UP000077315"/>
    </source>
</evidence>
<dbReference type="OrthoDB" id="2280028at2759"/>
<evidence type="ECO:0000256" key="1">
    <source>
        <dbReference type="SAM" id="MobiDB-lite"/>
    </source>
</evidence>
<accession>A0A167QF70</accession>
<dbReference type="VEuPathDB" id="FungiDB:PHYBLDRAFT_139640"/>
<evidence type="ECO:0000313" key="2">
    <source>
        <dbReference type="EMBL" id="OAD79608.1"/>
    </source>
</evidence>
<dbReference type="Proteomes" id="UP000077315">
    <property type="component" value="Unassembled WGS sequence"/>
</dbReference>
<feature type="region of interest" description="Disordered" evidence="1">
    <location>
        <begin position="69"/>
        <end position="111"/>
    </location>
</feature>
<organism evidence="2 3">
    <name type="scientific">Phycomyces blakesleeanus (strain ATCC 8743b / DSM 1359 / FGSC 10004 / NBRC 33097 / NRRL 1555)</name>
    <dbReference type="NCBI Taxonomy" id="763407"/>
    <lineage>
        <taxon>Eukaryota</taxon>
        <taxon>Fungi</taxon>
        <taxon>Fungi incertae sedis</taxon>
        <taxon>Mucoromycota</taxon>
        <taxon>Mucoromycotina</taxon>
        <taxon>Mucoromycetes</taxon>
        <taxon>Mucorales</taxon>
        <taxon>Phycomycetaceae</taxon>
        <taxon>Phycomyces</taxon>
    </lineage>
</organism>
<dbReference type="EMBL" id="KV440972">
    <property type="protein sequence ID" value="OAD79608.1"/>
    <property type="molecule type" value="Genomic_DNA"/>
</dbReference>
<dbReference type="RefSeq" id="XP_018297648.1">
    <property type="nucleotide sequence ID" value="XM_018430260.1"/>
</dbReference>
<feature type="compositionally biased region" description="Low complexity" evidence="1">
    <location>
        <begin position="81"/>
        <end position="92"/>
    </location>
</feature>
<proteinExistence type="predicted"/>
<protein>
    <submittedName>
        <fullName evidence="2">Uncharacterized protein</fullName>
    </submittedName>
</protein>
<keyword evidence="3" id="KW-1185">Reference proteome</keyword>
<sequence length="168" mass="18470">MSSQHSTEYTRRNSLPSFVRQLLLLMSPSEQNTQSHIHTEQSSHEEKQTPSSPFEDLYFSFPAYEELDPDNNANNGCELGSSSTSSSTSSCAQHHHHHQHHRESSSAMKSSRGILNDRSYHKHATITATATATATITITINTSNSNSTNVTITATITIPTTTTTIADH</sequence>
<dbReference type="GeneID" id="28991166"/>